<reference evidence="1 2" key="1">
    <citation type="submission" date="2024-06" db="EMBL/GenBank/DDBJ databases">
        <title>Sorghum-associated microbial communities from plants grown in Nebraska, USA.</title>
        <authorList>
            <person name="Schachtman D."/>
        </authorList>
    </citation>
    <scope>NUCLEOTIDE SEQUENCE [LARGE SCALE GENOMIC DNA]</scope>
    <source>
        <strain evidence="1 2">736</strain>
    </source>
</reference>
<dbReference type="EMBL" id="JBEPSB010000065">
    <property type="protein sequence ID" value="MET4563607.1"/>
    <property type="molecule type" value="Genomic_DNA"/>
</dbReference>
<accession>A0ABV2PRL0</accession>
<keyword evidence="2" id="KW-1185">Reference proteome</keyword>
<gene>
    <name evidence="1" type="ORF">ABIA69_004830</name>
</gene>
<comment type="caution">
    <text evidence="1">The sequence shown here is derived from an EMBL/GenBank/DDBJ whole genome shotgun (WGS) entry which is preliminary data.</text>
</comment>
<evidence type="ECO:0000313" key="1">
    <source>
        <dbReference type="EMBL" id="MET4563607.1"/>
    </source>
</evidence>
<dbReference type="Proteomes" id="UP001549363">
    <property type="component" value="Unassembled WGS sequence"/>
</dbReference>
<name>A0ABV2PRL0_9BACI</name>
<organism evidence="1 2">
    <name type="scientific">Lysinibacillus parviboronicapiens</name>
    <dbReference type="NCBI Taxonomy" id="436516"/>
    <lineage>
        <taxon>Bacteria</taxon>
        <taxon>Bacillati</taxon>
        <taxon>Bacillota</taxon>
        <taxon>Bacilli</taxon>
        <taxon>Bacillales</taxon>
        <taxon>Bacillaceae</taxon>
        <taxon>Lysinibacillus</taxon>
    </lineage>
</organism>
<protein>
    <submittedName>
        <fullName evidence="1">Uncharacterized protein</fullName>
    </submittedName>
</protein>
<proteinExistence type="predicted"/>
<evidence type="ECO:0000313" key="2">
    <source>
        <dbReference type="Proteomes" id="UP001549363"/>
    </source>
</evidence>
<feature type="non-terminal residue" evidence="1">
    <location>
        <position position="1"/>
    </location>
</feature>
<sequence>LYCTIGVFLLSIAKSFPEPPAQQGVFKAYKKTAL</sequence>